<evidence type="ECO:0000256" key="1">
    <source>
        <dbReference type="ARBA" id="ARBA00004651"/>
    </source>
</evidence>
<accession>A0A8J5T7R6</accession>
<feature type="compositionally biased region" description="Pro residues" evidence="8">
    <location>
        <begin position="489"/>
        <end position="499"/>
    </location>
</feature>
<dbReference type="Pfam" id="PF14624">
    <property type="entry name" value="Vwaint"/>
    <property type="match status" value="1"/>
</dbReference>
<evidence type="ECO:0000313" key="11">
    <source>
        <dbReference type="EMBL" id="KAG8077350.1"/>
    </source>
</evidence>
<evidence type="ECO:0000256" key="7">
    <source>
        <dbReference type="SAM" id="Coils"/>
    </source>
</evidence>
<keyword evidence="5 9" id="KW-1133">Transmembrane helix</keyword>
<evidence type="ECO:0000256" key="8">
    <source>
        <dbReference type="SAM" id="MobiDB-lite"/>
    </source>
</evidence>
<dbReference type="PANTHER" id="PTHR10579">
    <property type="entry name" value="CALCIUM-ACTIVATED CHLORIDE CHANNEL REGULATOR"/>
    <property type="match status" value="1"/>
</dbReference>
<comment type="similarity">
    <text evidence="2">Belongs to the Casparian strip membrane proteins (CASP) family.</text>
</comment>
<proteinExistence type="inferred from homology"/>
<keyword evidence="12" id="KW-1185">Reference proteome</keyword>
<feature type="transmembrane region" description="Helical" evidence="9">
    <location>
        <begin position="523"/>
        <end position="544"/>
    </location>
</feature>
<feature type="region of interest" description="Disordered" evidence="8">
    <location>
        <begin position="1"/>
        <end position="22"/>
    </location>
</feature>
<dbReference type="Pfam" id="PF00092">
    <property type="entry name" value="VWA"/>
    <property type="match status" value="1"/>
</dbReference>
<evidence type="ECO:0000256" key="5">
    <source>
        <dbReference type="ARBA" id="ARBA00022989"/>
    </source>
</evidence>
<feature type="transmembrane region" description="Helical" evidence="9">
    <location>
        <begin position="556"/>
        <end position="576"/>
    </location>
</feature>
<evidence type="ECO:0000256" key="3">
    <source>
        <dbReference type="ARBA" id="ARBA00022475"/>
    </source>
</evidence>
<evidence type="ECO:0000256" key="6">
    <source>
        <dbReference type="ARBA" id="ARBA00023136"/>
    </source>
</evidence>
<dbReference type="PROSITE" id="PS50234">
    <property type="entry name" value="VWFA"/>
    <property type="match status" value="1"/>
</dbReference>
<feature type="compositionally biased region" description="Basic and acidic residues" evidence="8">
    <location>
        <begin position="433"/>
        <end position="447"/>
    </location>
</feature>
<dbReference type="InterPro" id="IPR032838">
    <property type="entry name" value="Vwaint_dom"/>
</dbReference>
<feature type="coiled-coil region" evidence="7">
    <location>
        <begin position="367"/>
        <end position="422"/>
    </location>
</feature>
<dbReference type="EMBL" id="JAAALK010000282">
    <property type="protein sequence ID" value="KAG8077350.1"/>
    <property type="molecule type" value="Genomic_DNA"/>
</dbReference>
<dbReference type="OrthoDB" id="687730at2759"/>
<reference evidence="11" key="1">
    <citation type="journal article" date="2021" name="bioRxiv">
        <title>Whole Genome Assembly and Annotation of Northern Wild Rice, Zizania palustris L., Supports a Whole Genome Duplication in the Zizania Genus.</title>
        <authorList>
            <person name="Haas M."/>
            <person name="Kono T."/>
            <person name="Macchietto M."/>
            <person name="Millas R."/>
            <person name="McGilp L."/>
            <person name="Shao M."/>
            <person name="Duquette J."/>
            <person name="Hirsch C.N."/>
            <person name="Kimball J."/>
        </authorList>
    </citation>
    <scope>NUCLEOTIDE SEQUENCE</scope>
    <source>
        <tissue evidence="11">Fresh leaf tissue</tissue>
    </source>
</reference>
<dbReference type="InterPro" id="IPR006702">
    <property type="entry name" value="CASP_dom"/>
</dbReference>
<dbReference type="CDD" id="cd01466">
    <property type="entry name" value="vWA_C3HC4_type"/>
    <property type="match status" value="1"/>
</dbReference>
<organism evidence="11 12">
    <name type="scientific">Zizania palustris</name>
    <name type="common">Northern wild rice</name>
    <dbReference type="NCBI Taxonomy" id="103762"/>
    <lineage>
        <taxon>Eukaryota</taxon>
        <taxon>Viridiplantae</taxon>
        <taxon>Streptophyta</taxon>
        <taxon>Embryophyta</taxon>
        <taxon>Tracheophyta</taxon>
        <taxon>Spermatophyta</taxon>
        <taxon>Magnoliopsida</taxon>
        <taxon>Liliopsida</taxon>
        <taxon>Poales</taxon>
        <taxon>Poaceae</taxon>
        <taxon>BOP clade</taxon>
        <taxon>Oryzoideae</taxon>
        <taxon>Oryzeae</taxon>
        <taxon>Zizaniinae</taxon>
        <taxon>Zizania</taxon>
    </lineage>
</organism>
<dbReference type="Proteomes" id="UP000729402">
    <property type="component" value="Unassembled WGS sequence"/>
</dbReference>
<evidence type="ECO:0000256" key="9">
    <source>
        <dbReference type="SAM" id="Phobius"/>
    </source>
</evidence>
<dbReference type="AlphaFoldDB" id="A0A8J5T7R6"/>
<comment type="caution">
    <text evidence="11">The sequence shown here is derived from an EMBL/GenBank/DDBJ whole genome shotgun (WGS) entry which is preliminary data.</text>
</comment>
<name>A0A8J5T7R6_ZIZPA</name>
<dbReference type="PANTHER" id="PTHR10579:SF129">
    <property type="entry name" value="OS01G0640200 PROTEIN"/>
    <property type="match status" value="1"/>
</dbReference>
<feature type="region of interest" description="Disordered" evidence="8">
    <location>
        <begin position="466"/>
        <end position="505"/>
    </location>
</feature>
<keyword evidence="7" id="KW-0175">Coiled coil</keyword>
<evidence type="ECO:0000256" key="4">
    <source>
        <dbReference type="ARBA" id="ARBA00022692"/>
    </source>
</evidence>
<evidence type="ECO:0000259" key="10">
    <source>
        <dbReference type="PROSITE" id="PS50234"/>
    </source>
</evidence>
<keyword evidence="6 9" id="KW-0472">Membrane</keyword>
<dbReference type="SMART" id="SM00327">
    <property type="entry name" value="VWA"/>
    <property type="match status" value="1"/>
</dbReference>
<sequence>MSYNDDEQTAPTNTTGPARPTGITGQLVKKVVLTKYHNPVASLAPNDQEVMLELKASSSTTDRAGLDFVAVIDVSGSMEGDGINKVKVALLFVIRKLTDLDRLSIVTFSNLATRLCPLRFVTEASQADLMAIVDGFKAYGLTNIRDGLETGLRVVNGRRLTAGRAVNIMLMSDGMQNVGDARAVQTHNVPVHTFGFGQDHDSTVLEAIARNSLGGTFNYVANNVNLTKPFSQLLGGLLTIIAQDLELTVTRIEGEATIKTVEAGTYPQTTTSDRGSVTVRFGTLYSAEVRRIIVYLALDEKTASPPYDANVVMIRYRFTFQDQQVTSNTDLVVIHRTWPYDDAARKPQVETELARRQHADLIRAARAMAEGKNMDNARDKLDEARKALEDKLDQTNPIGDMLREEIRELQRLMEKQNLYNKEGRPYAASSLASHDRQRFTTRGDTDGVRLFATPRMDTYLKQAKQFEENPQEPVPSAAKDVPEPEVTEEPPPPPSPPSAEPEVTHAPEMPRDVAAGDKRKLSVALRVATAVLSLAAFVIIASAGAGAGDPYNSYELYRYAEGVNLVVFIYSTLQAVGEIRRLVWPRSTSRSLSSYGVSLLLDQILAYLLMSASSTAAFGNDGPFNQKIVDGVWLSFLGLLALAANALISMNNLFRRIV</sequence>
<feature type="domain" description="VWFA" evidence="10">
    <location>
        <begin position="67"/>
        <end position="237"/>
    </location>
</feature>
<gene>
    <name evidence="11" type="ORF">GUJ93_ZPchr0007g5465</name>
</gene>
<protein>
    <recommendedName>
        <fullName evidence="10">VWFA domain-containing protein</fullName>
    </recommendedName>
</protein>
<feature type="region of interest" description="Disordered" evidence="8">
    <location>
        <begin position="428"/>
        <end position="447"/>
    </location>
</feature>
<evidence type="ECO:0000256" key="2">
    <source>
        <dbReference type="ARBA" id="ARBA00007651"/>
    </source>
</evidence>
<keyword evidence="3" id="KW-1003">Cell membrane</keyword>
<keyword evidence="4 9" id="KW-0812">Transmembrane</keyword>
<evidence type="ECO:0000313" key="12">
    <source>
        <dbReference type="Proteomes" id="UP000729402"/>
    </source>
</evidence>
<reference evidence="11" key="2">
    <citation type="submission" date="2021-02" db="EMBL/GenBank/DDBJ databases">
        <authorList>
            <person name="Kimball J.A."/>
            <person name="Haas M.W."/>
            <person name="Macchietto M."/>
            <person name="Kono T."/>
            <person name="Duquette J."/>
            <person name="Shao M."/>
        </authorList>
    </citation>
    <scope>NUCLEOTIDE SEQUENCE</scope>
    <source>
        <tissue evidence="11">Fresh leaf tissue</tissue>
    </source>
</reference>
<feature type="transmembrane region" description="Helical" evidence="9">
    <location>
        <begin position="631"/>
        <end position="654"/>
    </location>
</feature>
<dbReference type="Pfam" id="PF04535">
    <property type="entry name" value="CASP_dom"/>
    <property type="match status" value="1"/>
</dbReference>
<dbReference type="InterPro" id="IPR002035">
    <property type="entry name" value="VWF_A"/>
</dbReference>
<dbReference type="InterPro" id="IPR051266">
    <property type="entry name" value="CLCR"/>
</dbReference>
<comment type="subcellular location">
    <subcellularLocation>
        <location evidence="1">Cell membrane</location>
        <topology evidence="1">Multi-pass membrane protein</topology>
    </subcellularLocation>
</comment>
<dbReference type="GO" id="GO:0005886">
    <property type="term" value="C:plasma membrane"/>
    <property type="evidence" value="ECO:0007669"/>
    <property type="project" value="UniProtKB-SubCell"/>
</dbReference>
<feature type="transmembrane region" description="Helical" evidence="9">
    <location>
        <begin position="597"/>
        <end position="619"/>
    </location>
</feature>